<gene>
    <name evidence="5" type="ORF">NFC73_19410</name>
</gene>
<comment type="pathway">
    <text evidence="1">Cofactor biosynthesis; riboflavin biosynthesis.</text>
</comment>
<name>A0ABT1LTT3_9MICC</name>
<dbReference type="InterPro" id="IPR050765">
    <property type="entry name" value="Riboflavin_Biosynth_HTPR"/>
</dbReference>
<keyword evidence="3" id="KW-0560">Oxidoreductase</keyword>
<evidence type="ECO:0000313" key="5">
    <source>
        <dbReference type="EMBL" id="MCP9001878.1"/>
    </source>
</evidence>
<dbReference type="EMBL" id="JANCLV010000021">
    <property type="protein sequence ID" value="MCP9001878.1"/>
    <property type="molecule type" value="Genomic_DNA"/>
</dbReference>
<keyword evidence="2" id="KW-0521">NADP</keyword>
<feature type="domain" description="Bacterial bifunctional deaminase-reductase C-terminal" evidence="4">
    <location>
        <begin position="30"/>
        <end position="238"/>
    </location>
</feature>
<proteinExistence type="predicted"/>
<keyword evidence="6" id="KW-1185">Reference proteome</keyword>
<dbReference type="InterPro" id="IPR002734">
    <property type="entry name" value="RibDG_C"/>
</dbReference>
<evidence type="ECO:0000256" key="3">
    <source>
        <dbReference type="ARBA" id="ARBA00023002"/>
    </source>
</evidence>
<evidence type="ECO:0000256" key="1">
    <source>
        <dbReference type="ARBA" id="ARBA00005104"/>
    </source>
</evidence>
<comment type="caution">
    <text evidence="5">The sequence shown here is derived from an EMBL/GenBank/DDBJ whole genome shotgun (WGS) entry which is preliminary data.</text>
</comment>
<sequence length="268" mass="28817">MIDRLLPGHVAAATDQQLVDWYTHPVASGPRVSFNFVSSLDGAATLNGRSGELGNAADRRIMKLLRRVADIILVGAGTVRAEGYSGDLIDPEDSRWRQDHGKSSRPSLAMVSGSLSVDPGMPFFTAAAERPLIITAEEADPARKRRLEKVADVLVCGQRSLDVEVLIHELGLRGFSRLHSEGGPRLFGTFQQANRVDELCLSVSPVLVGGPGVRIAVSSTQNPQPSHMHLDHVLRSGDMLFLRYLARQDGGPAEHRAAPGVPPPSKGS</sequence>
<protein>
    <submittedName>
        <fullName evidence="5">Pyrimidine reductase family protein</fullName>
    </submittedName>
</protein>
<dbReference type="SUPFAM" id="SSF53597">
    <property type="entry name" value="Dihydrofolate reductase-like"/>
    <property type="match status" value="1"/>
</dbReference>
<dbReference type="InterPro" id="IPR024072">
    <property type="entry name" value="DHFR-like_dom_sf"/>
</dbReference>
<dbReference type="Pfam" id="PF01872">
    <property type="entry name" value="RibD_C"/>
    <property type="match status" value="1"/>
</dbReference>
<evidence type="ECO:0000259" key="4">
    <source>
        <dbReference type="Pfam" id="PF01872"/>
    </source>
</evidence>
<reference evidence="5 6" key="1">
    <citation type="submission" date="2022-06" db="EMBL/GenBank/DDBJ databases">
        <title>Pseudarthrobacter sp. strain RMG13 Genome sequencing and assembly.</title>
        <authorList>
            <person name="Kim I."/>
        </authorList>
    </citation>
    <scope>NUCLEOTIDE SEQUENCE [LARGE SCALE GENOMIC DNA]</scope>
    <source>
        <strain evidence="5 6">RMG13</strain>
    </source>
</reference>
<evidence type="ECO:0000313" key="6">
    <source>
        <dbReference type="Proteomes" id="UP001524318"/>
    </source>
</evidence>
<dbReference type="PANTHER" id="PTHR38011">
    <property type="entry name" value="DIHYDROFOLATE REDUCTASE FAMILY PROTEIN (AFU_ORTHOLOGUE AFUA_8G06820)"/>
    <property type="match status" value="1"/>
</dbReference>
<dbReference type="PANTHER" id="PTHR38011:SF7">
    <property type="entry name" value="2,5-DIAMINO-6-RIBOSYLAMINO-4(3H)-PYRIMIDINONE 5'-PHOSPHATE REDUCTASE"/>
    <property type="match status" value="1"/>
</dbReference>
<organism evidence="5 6">
    <name type="scientific">Pseudarthrobacter humi</name>
    <dbReference type="NCBI Taxonomy" id="2952523"/>
    <lineage>
        <taxon>Bacteria</taxon>
        <taxon>Bacillati</taxon>
        <taxon>Actinomycetota</taxon>
        <taxon>Actinomycetes</taxon>
        <taxon>Micrococcales</taxon>
        <taxon>Micrococcaceae</taxon>
        <taxon>Pseudarthrobacter</taxon>
    </lineage>
</organism>
<dbReference type="RefSeq" id="WP_254752941.1">
    <property type="nucleotide sequence ID" value="NZ_JANCLV010000021.1"/>
</dbReference>
<dbReference type="Proteomes" id="UP001524318">
    <property type="component" value="Unassembled WGS sequence"/>
</dbReference>
<accession>A0ABT1LTT3</accession>
<evidence type="ECO:0000256" key="2">
    <source>
        <dbReference type="ARBA" id="ARBA00022857"/>
    </source>
</evidence>
<dbReference type="Gene3D" id="3.40.430.10">
    <property type="entry name" value="Dihydrofolate Reductase, subunit A"/>
    <property type="match status" value="1"/>
</dbReference>